<dbReference type="RefSeq" id="WP_197971532.1">
    <property type="nucleotide sequence ID" value="NZ_FPIW01000049.1"/>
</dbReference>
<comment type="caution">
    <text evidence="2">The sequence shown here is derived from an EMBL/GenBank/DDBJ whole genome shotgun (WGS) entry which is preliminary data.</text>
</comment>
<dbReference type="Proteomes" id="UP000182680">
    <property type="component" value="Unassembled WGS sequence"/>
</dbReference>
<name>A0AA94L2X9_DESDE</name>
<reference evidence="3" key="1">
    <citation type="submission" date="2016-11" db="EMBL/GenBank/DDBJ databases">
        <authorList>
            <person name="Jaros S."/>
            <person name="Januszkiewicz K."/>
            <person name="Wedrychowicz H."/>
        </authorList>
    </citation>
    <scope>NUCLEOTIDE SEQUENCE [LARGE SCALE GENOMIC DNA]</scope>
    <source>
        <strain evidence="3">DSM 7057</strain>
    </source>
</reference>
<gene>
    <name evidence="2" type="ORF">SAMN02910291_02214</name>
</gene>
<evidence type="ECO:0000313" key="2">
    <source>
        <dbReference type="EMBL" id="SFW63424.1"/>
    </source>
</evidence>
<accession>A0AA94L2X9</accession>
<sequence length="245" mass="29001">MKHPLGRRRKLRPFESLSRKKRGNSVVRLRQRILQNKNIYGGMFTSHLVLNEPGRPPLYNQWFDFFFLGQDKFTIWNAFIFTAQAAFWDEVKDLASERARKMLSSEEREKEFKFEMEPAEFDAWGKPLTYSMIFRDYTYPQFNGMTYRDYCRQLEREIIISEPPAIHESFKLDHGYEYGIGLRIVVDAEEITQSVIEQAILRFKELGETDWQAATPVPRERLPLKTEHDSLAEVEPWSPGLPVRE</sequence>
<feature type="region of interest" description="Disordered" evidence="1">
    <location>
        <begin position="224"/>
        <end position="245"/>
    </location>
</feature>
<evidence type="ECO:0000313" key="3">
    <source>
        <dbReference type="Proteomes" id="UP000182680"/>
    </source>
</evidence>
<protein>
    <submittedName>
        <fullName evidence="2">Uncharacterized protein</fullName>
    </submittedName>
</protein>
<proteinExistence type="predicted"/>
<evidence type="ECO:0000256" key="1">
    <source>
        <dbReference type="SAM" id="MobiDB-lite"/>
    </source>
</evidence>
<dbReference type="EMBL" id="FPIW01000049">
    <property type="protein sequence ID" value="SFW63424.1"/>
    <property type="molecule type" value="Genomic_DNA"/>
</dbReference>
<organism evidence="2 3">
    <name type="scientific">Desulfovibrio desulfuricans</name>
    <dbReference type="NCBI Taxonomy" id="876"/>
    <lineage>
        <taxon>Bacteria</taxon>
        <taxon>Pseudomonadati</taxon>
        <taxon>Thermodesulfobacteriota</taxon>
        <taxon>Desulfovibrionia</taxon>
        <taxon>Desulfovibrionales</taxon>
        <taxon>Desulfovibrionaceae</taxon>
        <taxon>Desulfovibrio</taxon>
    </lineage>
</organism>
<dbReference type="AlphaFoldDB" id="A0AA94L2X9"/>